<dbReference type="EMBL" id="FTNK01000002">
    <property type="protein sequence ID" value="SIQ49406.1"/>
    <property type="molecule type" value="Genomic_DNA"/>
</dbReference>
<dbReference type="RefSeq" id="WP_068580972.1">
    <property type="nucleotide sequence ID" value="NZ_FTNK01000002.1"/>
</dbReference>
<evidence type="ECO:0000313" key="6">
    <source>
        <dbReference type="Proteomes" id="UP000186666"/>
    </source>
</evidence>
<comment type="caution">
    <text evidence="5">The sequence shown here is derived from an EMBL/GenBank/DDBJ whole genome shotgun (WGS) entry which is preliminary data.</text>
</comment>
<dbReference type="Pfam" id="PF00356">
    <property type="entry name" value="LacI"/>
    <property type="match status" value="1"/>
</dbReference>
<evidence type="ECO:0000313" key="5">
    <source>
        <dbReference type="EMBL" id="SIQ49406.1"/>
    </source>
</evidence>
<dbReference type="InterPro" id="IPR000843">
    <property type="entry name" value="HTH_LacI"/>
</dbReference>
<evidence type="ECO:0000256" key="3">
    <source>
        <dbReference type="ARBA" id="ARBA00023163"/>
    </source>
</evidence>
<dbReference type="Proteomes" id="UP000186666">
    <property type="component" value="Unassembled WGS sequence"/>
</dbReference>
<sequence>MKKTTMKDIATKANVSVATVSYVLNNVDNQTIPETTRSHILRLAEELHYIPNLTARSLVRKKTGLIGILINKSPNIPYWKRHNYSSFIGNLEQLLTSAGYHTLLFTLDAANPSLDIIVERKLEAVFLVDVRDDVFYSISSHFVEGIPLILIDSIIEDKLFKQIIFDYHAALQLASPYDPSQVCLIMEKYNNASLVRYILDAVNLSEDAIYIVNDISELEAISTNTRFTEAIVINEFIGNYFEKLNIFNSITVICTCHCPEILTRANTRTITFQEDKSATALRVMEQLLQKADYSTQNLNRHYIKVNSEN</sequence>
<organism evidence="5 6">
    <name type="scientific">Paenibacillus macquariensis</name>
    <dbReference type="NCBI Taxonomy" id="948756"/>
    <lineage>
        <taxon>Bacteria</taxon>
        <taxon>Bacillati</taxon>
        <taxon>Bacillota</taxon>
        <taxon>Bacilli</taxon>
        <taxon>Bacillales</taxon>
        <taxon>Paenibacillaceae</taxon>
        <taxon>Paenibacillus</taxon>
    </lineage>
</organism>
<dbReference type="CDD" id="cd01392">
    <property type="entry name" value="HTH_LacI"/>
    <property type="match status" value="1"/>
</dbReference>
<evidence type="ECO:0000259" key="4">
    <source>
        <dbReference type="PROSITE" id="PS50932"/>
    </source>
</evidence>
<dbReference type="PANTHER" id="PTHR30146">
    <property type="entry name" value="LACI-RELATED TRANSCRIPTIONAL REPRESSOR"/>
    <property type="match status" value="1"/>
</dbReference>
<proteinExistence type="predicted"/>
<keyword evidence="1" id="KW-0805">Transcription regulation</keyword>
<dbReference type="SMART" id="SM00354">
    <property type="entry name" value="HTH_LACI"/>
    <property type="match status" value="1"/>
</dbReference>
<dbReference type="Gene3D" id="3.40.50.2300">
    <property type="match status" value="1"/>
</dbReference>
<name>A0ABY1JNC4_9BACL</name>
<accession>A0ABY1JNC4</accession>
<feature type="domain" description="HTH lacI-type" evidence="4">
    <location>
        <begin position="4"/>
        <end position="60"/>
    </location>
</feature>
<dbReference type="PROSITE" id="PS50932">
    <property type="entry name" value="HTH_LACI_2"/>
    <property type="match status" value="1"/>
</dbReference>
<dbReference type="InterPro" id="IPR010982">
    <property type="entry name" value="Lambda_DNA-bd_dom_sf"/>
</dbReference>
<evidence type="ECO:0000256" key="1">
    <source>
        <dbReference type="ARBA" id="ARBA00023015"/>
    </source>
</evidence>
<gene>
    <name evidence="5" type="ORF">SAMN05421578_102241</name>
</gene>
<evidence type="ECO:0000256" key="2">
    <source>
        <dbReference type="ARBA" id="ARBA00023125"/>
    </source>
</evidence>
<protein>
    <submittedName>
        <fullName evidence="5">Regulatory protein, lacI family</fullName>
    </submittedName>
</protein>
<keyword evidence="3" id="KW-0804">Transcription</keyword>
<reference evidence="5 6" key="1">
    <citation type="submission" date="2017-01" db="EMBL/GenBank/DDBJ databases">
        <authorList>
            <person name="Varghese N."/>
            <person name="Submissions S."/>
        </authorList>
    </citation>
    <scope>NUCLEOTIDE SEQUENCE [LARGE SCALE GENOMIC DNA]</scope>
    <source>
        <strain evidence="5 6">ATCC 23464</strain>
    </source>
</reference>
<dbReference type="SUPFAM" id="SSF47413">
    <property type="entry name" value="lambda repressor-like DNA-binding domains"/>
    <property type="match status" value="1"/>
</dbReference>
<dbReference type="PANTHER" id="PTHR30146:SF148">
    <property type="entry name" value="HTH-TYPE TRANSCRIPTIONAL REPRESSOR PURR-RELATED"/>
    <property type="match status" value="1"/>
</dbReference>
<dbReference type="PROSITE" id="PS00356">
    <property type="entry name" value="HTH_LACI_1"/>
    <property type="match status" value="1"/>
</dbReference>
<keyword evidence="2" id="KW-0238">DNA-binding</keyword>
<keyword evidence="6" id="KW-1185">Reference proteome</keyword>
<dbReference type="Gene3D" id="1.10.260.40">
    <property type="entry name" value="lambda repressor-like DNA-binding domains"/>
    <property type="match status" value="1"/>
</dbReference>